<dbReference type="Proteomes" id="UP000000768">
    <property type="component" value="Chromosome 4"/>
</dbReference>
<feature type="compositionally biased region" description="Polar residues" evidence="1">
    <location>
        <begin position="72"/>
        <end position="81"/>
    </location>
</feature>
<name>A0A194YPS3_SORBI</name>
<organism evidence="2 3">
    <name type="scientific">Sorghum bicolor</name>
    <name type="common">Sorghum</name>
    <name type="synonym">Sorghum vulgare</name>
    <dbReference type="NCBI Taxonomy" id="4558"/>
    <lineage>
        <taxon>Eukaryota</taxon>
        <taxon>Viridiplantae</taxon>
        <taxon>Streptophyta</taxon>
        <taxon>Embryophyta</taxon>
        <taxon>Tracheophyta</taxon>
        <taxon>Spermatophyta</taxon>
        <taxon>Magnoliopsida</taxon>
        <taxon>Liliopsida</taxon>
        <taxon>Poales</taxon>
        <taxon>Poaceae</taxon>
        <taxon>PACMAD clade</taxon>
        <taxon>Panicoideae</taxon>
        <taxon>Andropogonodae</taxon>
        <taxon>Andropogoneae</taxon>
        <taxon>Sorghinae</taxon>
        <taxon>Sorghum</taxon>
    </lineage>
</organism>
<evidence type="ECO:0000313" key="3">
    <source>
        <dbReference type="Proteomes" id="UP000000768"/>
    </source>
</evidence>
<sequence>MTNGCTLKKNNGLGSDDNGWITTSDKFWQKRGMKPIDGKPPCEELLHILFGNTPRFRGHLMFCGRNNIPSSANVGSTSQKTSSKKRESPLDGLDSPAIRKSASSVKEVADYVKSAATRLVDETLLSEADQAVELLKKDGFSVDDQWYSRALLIFSAKEIHQRYFVRYCLAPQVRFNFLVEKWRERELEMQKLL</sequence>
<reference evidence="3" key="2">
    <citation type="journal article" date="2018" name="Plant J.">
        <title>The Sorghum bicolor reference genome: improved assembly, gene annotations, a transcriptome atlas, and signatures of genome organization.</title>
        <authorList>
            <person name="McCormick R.F."/>
            <person name="Truong S.K."/>
            <person name="Sreedasyam A."/>
            <person name="Jenkins J."/>
            <person name="Shu S."/>
            <person name="Sims D."/>
            <person name="Kennedy M."/>
            <person name="Amirebrahimi M."/>
            <person name="Weers B.D."/>
            <person name="McKinley B."/>
            <person name="Mattison A."/>
            <person name="Morishige D.T."/>
            <person name="Grimwood J."/>
            <person name="Schmutz J."/>
            <person name="Mullet J.E."/>
        </authorList>
    </citation>
    <scope>NUCLEOTIDE SEQUENCE [LARGE SCALE GENOMIC DNA]</scope>
    <source>
        <strain evidence="3">cv. BTx623</strain>
    </source>
</reference>
<reference evidence="2 3" key="1">
    <citation type="journal article" date="2009" name="Nature">
        <title>The Sorghum bicolor genome and the diversification of grasses.</title>
        <authorList>
            <person name="Paterson A.H."/>
            <person name="Bowers J.E."/>
            <person name="Bruggmann R."/>
            <person name="Dubchak I."/>
            <person name="Grimwood J."/>
            <person name="Gundlach H."/>
            <person name="Haberer G."/>
            <person name="Hellsten U."/>
            <person name="Mitros T."/>
            <person name="Poliakov A."/>
            <person name="Schmutz J."/>
            <person name="Spannagl M."/>
            <person name="Tang H."/>
            <person name="Wang X."/>
            <person name="Wicker T."/>
            <person name="Bharti A.K."/>
            <person name="Chapman J."/>
            <person name="Feltus F.A."/>
            <person name="Gowik U."/>
            <person name="Grigoriev I.V."/>
            <person name="Lyons E."/>
            <person name="Maher C.A."/>
            <person name="Martis M."/>
            <person name="Narechania A."/>
            <person name="Otillar R.P."/>
            <person name="Penning B.W."/>
            <person name="Salamov A.A."/>
            <person name="Wang Y."/>
            <person name="Zhang L."/>
            <person name="Carpita N.C."/>
            <person name="Freeling M."/>
            <person name="Gingle A.R."/>
            <person name="Hash C.T."/>
            <person name="Keller B."/>
            <person name="Klein P."/>
            <person name="Kresovich S."/>
            <person name="McCann M.C."/>
            <person name="Ming R."/>
            <person name="Peterson D.G."/>
            <person name="Mehboob-ur-Rahman"/>
            <person name="Ware D."/>
            <person name="Westhoff P."/>
            <person name="Mayer K.F."/>
            <person name="Messing J."/>
            <person name="Rokhsar D.S."/>
        </authorList>
    </citation>
    <scope>NUCLEOTIDE SEQUENCE [LARGE SCALE GENOMIC DNA]</scope>
    <source>
        <strain evidence="3">cv. BTx623</strain>
    </source>
</reference>
<accession>A0A194YPS3</accession>
<feature type="region of interest" description="Disordered" evidence="1">
    <location>
        <begin position="72"/>
        <end position="97"/>
    </location>
</feature>
<keyword evidence="3" id="KW-1185">Reference proteome</keyword>
<gene>
    <name evidence="2" type="ORF">SORBI_3004G144100</name>
</gene>
<dbReference type="Gramene" id="KXG30196">
    <property type="protein sequence ID" value="KXG30196"/>
    <property type="gene ID" value="SORBI_3004G144100"/>
</dbReference>
<evidence type="ECO:0000313" key="2">
    <source>
        <dbReference type="EMBL" id="KXG30196.1"/>
    </source>
</evidence>
<dbReference type="EMBL" id="CM000763">
    <property type="protein sequence ID" value="KXG30196.1"/>
    <property type="molecule type" value="Genomic_DNA"/>
</dbReference>
<evidence type="ECO:0000256" key="1">
    <source>
        <dbReference type="SAM" id="MobiDB-lite"/>
    </source>
</evidence>
<proteinExistence type="predicted"/>
<dbReference type="AlphaFoldDB" id="A0A194YPS3"/>
<dbReference type="InParanoid" id="A0A194YPS3"/>
<protein>
    <submittedName>
        <fullName evidence="2">Uncharacterized protein</fullName>
    </submittedName>
</protein>